<evidence type="ECO:0000256" key="1">
    <source>
        <dbReference type="SAM" id="MobiDB-lite"/>
    </source>
</evidence>
<proteinExistence type="predicted"/>
<name>A0ABN8ILG6_9NEOP</name>
<sequence>MRTAISNSSGRRESRMQSGRFNDSETTRQDAGNCISLELLAADLATGEEWAGGADLRPARWADSGRAVVNHRRLSAIAIWQRLGNVLAAAESRQRRARVMGPLSLTVSNN</sequence>
<evidence type="ECO:0000313" key="3">
    <source>
        <dbReference type="Proteomes" id="UP000837857"/>
    </source>
</evidence>
<dbReference type="Proteomes" id="UP000837857">
    <property type="component" value="Chromosome 22"/>
</dbReference>
<reference evidence="2" key="1">
    <citation type="submission" date="2022-03" db="EMBL/GenBank/DDBJ databases">
        <authorList>
            <person name="Martin H S."/>
        </authorList>
    </citation>
    <scope>NUCLEOTIDE SEQUENCE</scope>
</reference>
<evidence type="ECO:0000313" key="2">
    <source>
        <dbReference type="EMBL" id="CAH2055865.1"/>
    </source>
</evidence>
<dbReference type="EMBL" id="OW152834">
    <property type="protein sequence ID" value="CAH2055865.1"/>
    <property type="molecule type" value="Genomic_DNA"/>
</dbReference>
<accession>A0ABN8ILG6</accession>
<gene>
    <name evidence="2" type="ORF">IPOD504_LOCUS9162</name>
</gene>
<feature type="non-terminal residue" evidence="2">
    <location>
        <position position="1"/>
    </location>
</feature>
<protein>
    <submittedName>
        <fullName evidence="2">Uncharacterized protein</fullName>
    </submittedName>
</protein>
<keyword evidence="3" id="KW-1185">Reference proteome</keyword>
<organism evidence="2 3">
    <name type="scientific">Iphiclides podalirius</name>
    <name type="common">scarce swallowtail</name>
    <dbReference type="NCBI Taxonomy" id="110791"/>
    <lineage>
        <taxon>Eukaryota</taxon>
        <taxon>Metazoa</taxon>
        <taxon>Ecdysozoa</taxon>
        <taxon>Arthropoda</taxon>
        <taxon>Hexapoda</taxon>
        <taxon>Insecta</taxon>
        <taxon>Pterygota</taxon>
        <taxon>Neoptera</taxon>
        <taxon>Endopterygota</taxon>
        <taxon>Lepidoptera</taxon>
        <taxon>Glossata</taxon>
        <taxon>Ditrysia</taxon>
        <taxon>Papilionoidea</taxon>
        <taxon>Papilionidae</taxon>
        <taxon>Papilioninae</taxon>
        <taxon>Iphiclides</taxon>
    </lineage>
</organism>
<feature type="region of interest" description="Disordered" evidence="1">
    <location>
        <begin position="1"/>
        <end position="28"/>
    </location>
</feature>